<protein>
    <submittedName>
        <fullName evidence="2">Uncharacterized protein</fullName>
    </submittedName>
</protein>
<comment type="caution">
    <text evidence="2">The sequence shown here is derived from an EMBL/GenBank/DDBJ whole genome shotgun (WGS) entry which is preliminary data.</text>
</comment>
<evidence type="ECO:0000256" key="1">
    <source>
        <dbReference type="SAM" id="MobiDB-lite"/>
    </source>
</evidence>
<evidence type="ECO:0000313" key="2">
    <source>
        <dbReference type="EMBL" id="KAL1840087.1"/>
    </source>
</evidence>
<name>A0ABR3VE53_HUMIN</name>
<evidence type="ECO:0000313" key="3">
    <source>
        <dbReference type="Proteomes" id="UP001583172"/>
    </source>
</evidence>
<keyword evidence="3" id="KW-1185">Reference proteome</keyword>
<feature type="compositionally biased region" description="Polar residues" evidence="1">
    <location>
        <begin position="1"/>
        <end position="56"/>
    </location>
</feature>
<organism evidence="2 3">
    <name type="scientific">Humicola insolens</name>
    <name type="common">Soft-rot fungus</name>
    <dbReference type="NCBI Taxonomy" id="85995"/>
    <lineage>
        <taxon>Eukaryota</taxon>
        <taxon>Fungi</taxon>
        <taxon>Dikarya</taxon>
        <taxon>Ascomycota</taxon>
        <taxon>Pezizomycotina</taxon>
        <taxon>Sordariomycetes</taxon>
        <taxon>Sordariomycetidae</taxon>
        <taxon>Sordariales</taxon>
        <taxon>Chaetomiaceae</taxon>
        <taxon>Mycothermus</taxon>
    </lineage>
</organism>
<dbReference type="EMBL" id="JAZGSY010000128">
    <property type="protein sequence ID" value="KAL1840087.1"/>
    <property type="molecule type" value="Genomic_DNA"/>
</dbReference>
<feature type="region of interest" description="Disordered" evidence="1">
    <location>
        <begin position="1"/>
        <end position="86"/>
    </location>
</feature>
<reference evidence="2 3" key="1">
    <citation type="journal article" date="2024" name="Commun. Biol.">
        <title>Comparative genomic analysis of thermophilic fungi reveals convergent evolutionary adaptations and gene losses.</title>
        <authorList>
            <person name="Steindorff A.S."/>
            <person name="Aguilar-Pontes M.V."/>
            <person name="Robinson A.J."/>
            <person name="Andreopoulos B."/>
            <person name="LaButti K."/>
            <person name="Kuo A."/>
            <person name="Mondo S."/>
            <person name="Riley R."/>
            <person name="Otillar R."/>
            <person name="Haridas S."/>
            <person name="Lipzen A."/>
            <person name="Grimwood J."/>
            <person name="Schmutz J."/>
            <person name="Clum A."/>
            <person name="Reid I.D."/>
            <person name="Moisan M.C."/>
            <person name="Butler G."/>
            <person name="Nguyen T.T.M."/>
            <person name="Dewar K."/>
            <person name="Conant G."/>
            <person name="Drula E."/>
            <person name="Henrissat B."/>
            <person name="Hansel C."/>
            <person name="Singer S."/>
            <person name="Hutchinson M.I."/>
            <person name="de Vries R.P."/>
            <person name="Natvig D.O."/>
            <person name="Powell A.J."/>
            <person name="Tsang A."/>
            <person name="Grigoriev I.V."/>
        </authorList>
    </citation>
    <scope>NUCLEOTIDE SEQUENCE [LARGE SCALE GENOMIC DNA]</scope>
    <source>
        <strain evidence="2 3">CBS 620.91</strain>
    </source>
</reference>
<proteinExistence type="predicted"/>
<dbReference type="Proteomes" id="UP001583172">
    <property type="component" value="Unassembled WGS sequence"/>
</dbReference>
<gene>
    <name evidence="2" type="ORF">VTJ49DRAFT_822</name>
</gene>
<accession>A0ABR3VE53</accession>
<sequence>MSSINSGSAGLQPQQTPTNGSNSSDQQSQPTPAGSHTSASGTNNSDPADQQPQENSETLERWSAEAADEGPFSILRIPDQPEGSDIEGCEEAYKERMQRLIDAAMRSGGNNNA</sequence>